<dbReference type="GO" id="GO:0030170">
    <property type="term" value="F:pyridoxal phosphate binding"/>
    <property type="evidence" value="ECO:0007669"/>
    <property type="project" value="InterPro"/>
</dbReference>
<evidence type="ECO:0000256" key="4">
    <source>
        <dbReference type="ARBA" id="ARBA00022679"/>
    </source>
</evidence>
<proteinExistence type="inferred from homology"/>
<dbReference type="InterPro" id="IPR015422">
    <property type="entry name" value="PyrdxlP-dep_Trfase_small"/>
</dbReference>
<comment type="similarity">
    <text evidence="2 6">Belongs to the class-I pyridoxal-phosphate-dependent aminotransferase family.</text>
</comment>
<keyword evidence="4 6" id="KW-0808">Transferase</keyword>
<dbReference type="GO" id="GO:0008483">
    <property type="term" value="F:transaminase activity"/>
    <property type="evidence" value="ECO:0007669"/>
    <property type="project" value="UniProtKB-KW"/>
</dbReference>
<dbReference type="Gene3D" id="3.90.1150.10">
    <property type="entry name" value="Aspartate Aminotransferase, domain 1"/>
    <property type="match status" value="1"/>
</dbReference>
<dbReference type="Proteomes" id="UP000185544">
    <property type="component" value="Chromosome"/>
</dbReference>
<dbReference type="RefSeq" id="WP_075276309.1">
    <property type="nucleotide sequence ID" value="NZ_CP016908.1"/>
</dbReference>
<dbReference type="EC" id="2.6.1.-" evidence="6"/>
<dbReference type="SUPFAM" id="SSF53383">
    <property type="entry name" value="PLP-dependent transferases"/>
    <property type="match status" value="1"/>
</dbReference>
<dbReference type="CDD" id="cd00609">
    <property type="entry name" value="AAT_like"/>
    <property type="match status" value="1"/>
</dbReference>
<feature type="domain" description="Aminotransferase class I/classII large" evidence="7">
    <location>
        <begin position="35"/>
        <end position="392"/>
    </location>
</feature>
<dbReference type="FunFam" id="3.40.640.10:FF:000033">
    <property type="entry name" value="Aspartate aminotransferase"/>
    <property type="match status" value="1"/>
</dbReference>
<dbReference type="InterPro" id="IPR015424">
    <property type="entry name" value="PyrdxlP-dep_Trfase"/>
</dbReference>
<dbReference type="PROSITE" id="PS00105">
    <property type="entry name" value="AA_TRANSFER_CLASS_1"/>
    <property type="match status" value="1"/>
</dbReference>
<gene>
    <name evidence="8" type="ORF">BCY86_02455</name>
</gene>
<keyword evidence="5" id="KW-0663">Pyridoxal phosphate</keyword>
<accession>A0A1L6MVV9</accession>
<evidence type="ECO:0000256" key="2">
    <source>
        <dbReference type="ARBA" id="ARBA00007441"/>
    </source>
</evidence>
<evidence type="ECO:0000256" key="3">
    <source>
        <dbReference type="ARBA" id="ARBA00022576"/>
    </source>
</evidence>
<keyword evidence="3 6" id="KW-0032">Aminotransferase</keyword>
<name>A0A1L6MVV9_9BACT</name>
<reference evidence="8 9" key="1">
    <citation type="submission" date="2016-08" db="EMBL/GenBank/DDBJ databases">
        <title>Identification and validation of antigenic proteins from Pajaroellobacter abortibovis using de-novo genome sequence assembly and reverse vaccinology.</title>
        <authorList>
            <person name="Welly B.T."/>
            <person name="Miller M.R."/>
            <person name="Stott J.L."/>
            <person name="Blanchard M.T."/>
            <person name="Islas-Trejo A.D."/>
            <person name="O'Rourke S.M."/>
            <person name="Young A.E."/>
            <person name="Medrano J.F."/>
            <person name="Van Eenennaam A.L."/>
        </authorList>
    </citation>
    <scope>NUCLEOTIDE SEQUENCE [LARGE SCALE GENOMIC DNA]</scope>
    <source>
        <strain evidence="8 9">BTF92-0548A/99-0131</strain>
    </source>
</reference>
<keyword evidence="9" id="KW-1185">Reference proteome</keyword>
<comment type="cofactor">
    <cofactor evidence="1 6">
        <name>pyridoxal 5'-phosphate</name>
        <dbReference type="ChEBI" id="CHEBI:597326"/>
    </cofactor>
</comment>
<evidence type="ECO:0000313" key="9">
    <source>
        <dbReference type="Proteomes" id="UP000185544"/>
    </source>
</evidence>
<dbReference type="EMBL" id="CP016908">
    <property type="protein sequence ID" value="APR99662.1"/>
    <property type="molecule type" value="Genomic_DNA"/>
</dbReference>
<dbReference type="InterPro" id="IPR004838">
    <property type="entry name" value="NHTrfase_class1_PyrdxlP-BS"/>
</dbReference>
<dbReference type="PANTHER" id="PTHR46383">
    <property type="entry name" value="ASPARTATE AMINOTRANSFERASE"/>
    <property type="match status" value="1"/>
</dbReference>
<dbReference type="STRING" id="1882918.BCY86_02455"/>
<organism evidence="8 9">
    <name type="scientific">Pajaroellobacter abortibovis</name>
    <dbReference type="NCBI Taxonomy" id="1882918"/>
    <lineage>
        <taxon>Bacteria</taxon>
        <taxon>Pseudomonadati</taxon>
        <taxon>Myxococcota</taxon>
        <taxon>Polyangia</taxon>
        <taxon>Polyangiales</taxon>
        <taxon>Polyangiaceae</taxon>
    </lineage>
</organism>
<evidence type="ECO:0000313" key="8">
    <source>
        <dbReference type="EMBL" id="APR99662.1"/>
    </source>
</evidence>
<dbReference type="InterPro" id="IPR015421">
    <property type="entry name" value="PyrdxlP-dep_Trfase_major"/>
</dbReference>
<dbReference type="PRINTS" id="PR00753">
    <property type="entry name" value="ACCSYNTHASE"/>
</dbReference>
<evidence type="ECO:0000256" key="6">
    <source>
        <dbReference type="RuleBase" id="RU000481"/>
    </source>
</evidence>
<dbReference type="KEGG" id="pabo:BCY86_02455"/>
<evidence type="ECO:0000256" key="5">
    <source>
        <dbReference type="ARBA" id="ARBA00022898"/>
    </source>
</evidence>
<evidence type="ECO:0000256" key="1">
    <source>
        <dbReference type="ARBA" id="ARBA00001933"/>
    </source>
</evidence>
<sequence>MSHHFASRIQEVKPSATLAINARANELRRQGIRIFPFGVGEPDFDPPLRALEAAKKAIEEGASKYTAVSGIPSLKRAICEFTARRRGWTFTPASVCVSVGAKHALFNVALALYEPGDQVLVPAPYWVSYPEQVRLMGAEPIIIPTSESNGWRVTPKDLEKHLTPKTKAFLLCTPSNPTGSTYSPRELLDLIAVLRSHDCWIIADEIYGELVYDDFSYVSLAKLAPELRERIVVIDGVSKAYAMTGWRIGWAIVPPPLAKALDLIQGQSTTNATAVAQYAALAALSSADQSELKTFRERFERRRNVMVEGLNSLPGVHCRKPEGTFYAFADCRGLYGIEWEGKQLETDAQLGLWMLECAHVAAVPGDSFGAPGYFRFSYATNEEEIQEGMEALRNAILKGKRC</sequence>
<dbReference type="InterPro" id="IPR050596">
    <property type="entry name" value="AspAT/PAT-like"/>
</dbReference>
<dbReference type="AlphaFoldDB" id="A0A1L6MVV9"/>
<dbReference type="InterPro" id="IPR004839">
    <property type="entry name" value="Aminotransferase_I/II_large"/>
</dbReference>
<dbReference type="Pfam" id="PF00155">
    <property type="entry name" value="Aminotran_1_2"/>
    <property type="match status" value="1"/>
</dbReference>
<dbReference type="PANTHER" id="PTHR46383:SF1">
    <property type="entry name" value="ASPARTATE AMINOTRANSFERASE"/>
    <property type="match status" value="1"/>
</dbReference>
<protein>
    <recommendedName>
        <fullName evidence="6">Aminotransferase</fullName>
        <ecNumber evidence="6">2.6.1.-</ecNumber>
    </recommendedName>
</protein>
<dbReference type="Gene3D" id="3.40.640.10">
    <property type="entry name" value="Type I PLP-dependent aspartate aminotransferase-like (Major domain)"/>
    <property type="match status" value="1"/>
</dbReference>
<dbReference type="GO" id="GO:0006520">
    <property type="term" value="P:amino acid metabolic process"/>
    <property type="evidence" value="ECO:0007669"/>
    <property type="project" value="InterPro"/>
</dbReference>
<evidence type="ECO:0000259" key="7">
    <source>
        <dbReference type="Pfam" id="PF00155"/>
    </source>
</evidence>